<evidence type="ECO:0000256" key="1">
    <source>
        <dbReference type="HAMAP-Rule" id="MF_01966"/>
    </source>
</evidence>
<feature type="binding site" evidence="1">
    <location>
        <begin position="131"/>
        <end position="137"/>
    </location>
    <ligand>
        <name>(6S)-NADPHX</name>
        <dbReference type="ChEBI" id="CHEBI:64076"/>
    </ligand>
</feature>
<dbReference type="HAMAP" id="MF_01966">
    <property type="entry name" value="NADHX_epimerase"/>
    <property type="match status" value="1"/>
</dbReference>
<gene>
    <name evidence="1" type="primary">nnrE</name>
    <name evidence="3" type="ORF">BHK98_05190</name>
</gene>
<feature type="binding site" evidence="1">
    <location>
        <position position="65"/>
    </location>
    <ligand>
        <name>K(+)</name>
        <dbReference type="ChEBI" id="CHEBI:29103"/>
    </ligand>
</feature>
<reference evidence="3 4" key="1">
    <citation type="journal article" date="2016" name="Appl. Environ. Microbiol.">
        <title>Function and Phylogeny of Bacterial Butyryl Coenzyme A:Acetate Transferases and Their Diversity in the Proximal Colon of Swine.</title>
        <authorList>
            <person name="Trachsel J."/>
            <person name="Bayles D.O."/>
            <person name="Looft T."/>
            <person name="Levine U.Y."/>
            <person name="Allen H.K."/>
        </authorList>
    </citation>
    <scope>NUCLEOTIDE SEQUENCE [LARGE SCALE GENOMIC DNA]</scope>
    <source>
        <strain evidence="3 4">68-3-10</strain>
    </source>
</reference>
<comment type="catalytic activity">
    <reaction evidence="1">
        <text>(6R)-NADPHX = (6S)-NADPHX</text>
        <dbReference type="Rhea" id="RHEA:32227"/>
        <dbReference type="ChEBI" id="CHEBI:64076"/>
        <dbReference type="ChEBI" id="CHEBI:64077"/>
        <dbReference type="EC" id="5.1.99.6"/>
    </reaction>
</comment>
<keyword evidence="1" id="KW-0521">NADP</keyword>
<feature type="binding site" evidence="1">
    <location>
        <position position="163"/>
    </location>
    <ligand>
        <name>(6S)-NADPHX</name>
        <dbReference type="ChEBI" id="CHEBI:64076"/>
    </ligand>
</feature>
<dbReference type="EC" id="5.1.99.6" evidence="1"/>
<dbReference type="EMBL" id="MJIE01000001">
    <property type="protein sequence ID" value="OLR55513.1"/>
    <property type="molecule type" value="Genomic_DNA"/>
</dbReference>
<keyword evidence="1" id="KW-0413">Isomerase</keyword>
<evidence type="ECO:0000313" key="4">
    <source>
        <dbReference type="Proteomes" id="UP000187404"/>
    </source>
</evidence>
<feature type="domain" description="YjeF N-terminal" evidence="2">
    <location>
        <begin position="14"/>
        <end position="222"/>
    </location>
</feature>
<dbReference type="SUPFAM" id="SSF64153">
    <property type="entry name" value="YjeF N-terminal domain-like"/>
    <property type="match status" value="1"/>
</dbReference>
<dbReference type="PROSITE" id="PS51385">
    <property type="entry name" value="YJEF_N"/>
    <property type="match status" value="1"/>
</dbReference>
<evidence type="ECO:0000259" key="2">
    <source>
        <dbReference type="PROSITE" id="PS51385"/>
    </source>
</evidence>
<evidence type="ECO:0000313" key="3">
    <source>
        <dbReference type="EMBL" id="OLR55513.1"/>
    </source>
</evidence>
<keyword evidence="1" id="KW-0520">NAD</keyword>
<keyword evidence="1" id="KW-0479">Metal-binding</keyword>
<dbReference type="GO" id="GO:0052856">
    <property type="term" value="F:NAD(P)HX epimerase activity"/>
    <property type="evidence" value="ECO:0007669"/>
    <property type="project" value="UniProtKB-UniRule"/>
</dbReference>
<proteinExistence type="inferred from homology"/>
<dbReference type="OrthoDB" id="9806925at2"/>
<dbReference type="GO" id="GO:0000166">
    <property type="term" value="F:nucleotide binding"/>
    <property type="evidence" value="ECO:0007669"/>
    <property type="project" value="UniProtKB-KW"/>
</dbReference>
<feature type="binding site" evidence="1">
    <location>
        <position position="127"/>
    </location>
    <ligand>
        <name>K(+)</name>
        <dbReference type="ChEBI" id="CHEBI:29103"/>
    </ligand>
</feature>
<dbReference type="NCBIfam" id="TIGR00197">
    <property type="entry name" value="yjeF_nterm"/>
    <property type="match status" value="1"/>
</dbReference>
<dbReference type="Gene3D" id="3.40.50.10260">
    <property type="entry name" value="YjeF N-terminal domain"/>
    <property type="match status" value="1"/>
</dbReference>
<feature type="binding site" evidence="1">
    <location>
        <position position="166"/>
    </location>
    <ligand>
        <name>K(+)</name>
        <dbReference type="ChEBI" id="CHEBI:29103"/>
    </ligand>
</feature>
<comment type="catalytic activity">
    <reaction evidence="1">
        <text>(6R)-NADHX = (6S)-NADHX</text>
        <dbReference type="Rhea" id="RHEA:32215"/>
        <dbReference type="ChEBI" id="CHEBI:64074"/>
        <dbReference type="ChEBI" id="CHEBI:64075"/>
        <dbReference type="EC" id="5.1.99.6"/>
    </reaction>
</comment>
<name>A0A1Q9JH33_9FIRM</name>
<comment type="function">
    <text evidence="1">Catalyzes the epimerization of the S- and R-forms of NAD(P)HX, a damaged form of NAD(P)H that is a result of enzymatic or heat-dependent hydration. This is a prerequisite for the S-specific NAD(P)H-hydrate dehydratase to allow the repair of both epimers of NAD(P)HX.</text>
</comment>
<sequence>MELYEKETVTCEEMKKLERAADAAGLSYSRMMENAGTRAAEIIRENIPKSIEKPRAAVFCGKGNNGGDGFVVARRLSEAGWSVVAVLVEGEPATEDAKKNYLLIRDRIEVMNRRAAAATGGYDVVVDAIYGTGFHGNLKDEGLNAVELINKFGYQKADVFSLDIPSGLPGDYDDWKEPEKSVMADYTITFHAKKPVHDHRRLSNFLGDVIVADIGIAEALRK</sequence>
<dbReference type="STRING" id="1261640.BHK98_05190"/>
<dbReference type="Proteomes" id="UP000187404">
    <property type="component" value="Unassembled WGS sequence"/>
</dbReference>
<dbReference type="AlphaFoldDB" id="A0A1Q9JH33"/>
<dbReference type="RefSeq" id="WP_075712507.1">
    <property type="nucleotide sequence ID" value="NZ_MJIE01000001.1"/>
</dbReference>
<accession>A0A1Q9JH33</accession>
<keyword evidence="1" id="KW-0547">Nucleotide-binding</keyword>
<dbReference type="GO" id="GO:0046872">
    <property type="term" value="F:metal ion binding"/>
    <property type="evidence" value="ECO:0007669"/>
    <property type="project" value="UniProtKB-KW"/>
</dbReference>
<protein>
    <recommendedName>
        <fullName evidence="1">NAD(P)H-hydrate epimerase</fullName>
        <ecNumber evidence="1">5.1.99.6</ecNumber>
    </recommendedName>
    <alternativeName>
        <fullName evidence="1">NAD(P)HX epimerase</fullName>
    </alternativeName>
</protein>
<feature type="binding site" evidence="1">
    <location>
        <begin position="64"/>
        <end position="68"/>
    </location>
    <ligand>
        <name>(6S)-NADPHX</name>
        <dbReference type="ChEBI" id="CHEBI:64076"/>
    </ligand>
</feature>
<comment type="caution">
    <text evidence="1">Lacks conserved residue(s) required for the propagation of feature annotation.</text>
</comment>
<organism evidence="3 4">
    <name type="scientific">Hornefia porci</name>
    <dbReference type="NCBI Taxonomy" id="2652292"/>
    <lineage>
        <taxon>Bacteria</taxon>
        <taxon>Bacillati</taxon>
        <taxon>Bacillota</taxon>
        <taxon>Clostridia</taxon>
        <taxon>Peptostreptococcales</taxon>
        <taxon>Anaerovoracaceae</taxon>
        <taxon>Hornefia</taxon>
    </lineage>
</organism>
<keyword evidence="1" id="KW-0630">Potassium</keyword>
<dbReference type="Pfam" id="PF03853">
    <property type="entry name" value="YjeF_N"/>
    <property type="match status" value="1"/>
</dbReference>
<dbReference type="InterPro" id="IPR036652">
    <property type="entry name" value="YjeF_N_dom_sf"/>
</dbReference>
<dbReference type="InterPro" id="IPR004443">
    <property type="entry name" value="YjeF_N_dom"/>
</dbReference>
<keyword evidence="4" id="KW-1185">Reference proteome</keyword>
<comment type="caution">
    <text evidence="3">The sequence shown here is derived from an EMBL/GenBank/DDBJ whole genome shotgun (WGS) entry which is preliminary data.</text>
</comment>
<comment type="similarity">
    <text evidence="1">Belongs to the NnrE/AIBP family.</text>
</comment>
<comment type="cofactor">
    <cofactor evidence="1">
        <name>K(+)</name>
        <dbReference type="ChEBI" id="CHEBI:29103"/>
    </cofactor>
    <text evidence="1">Binds 1 potassium ion per subunit.</text>
</comment>